<dbReference type="InterPro" id="IPR020565">
    <property type="entry name" value="ImidazoleglycerP_deHydtase_CS"/>
</dbReference>
<dbReference type="EMBL" id="JBBAXC010000006">
    <property type="protein sequence ID" value="MEI5907215.1"/>
    <property type="molecule type" value="Genomic_DNA"/>
</dbReference>
<dbReference type="InterPro" id="IPR023881">
    <property type="entry name" value="Thiol_BshA"/>
</dbReference>
<gene>
    <name evidence="4" type="primary">bshA</name>
    <name evidence="4" type="ORF">WAK64_09110</name>
</gene>
<dbReference type="InterPro" id="IPR001296">
    <property type="entry name" value="Glyco_trans_1"/>
</dbReference>
<dbReference type="Pfam" id="PF13439">
    <property type="entry name" value="Glyco_transf_4"/>
    <property type="match status" value="1"/>
</dbReference>
<name>A0ABU8HCZ5_9BACI</name>
<keyword evidence="5" id="KW-1185">Reference proteome</keyword>
<dbReference type="InterPro" id="IPR028098">
    <property type="entry name" value="Glyco_trans_4-like_N"/>
</dbReference>
<dbReference type="Pfam" id="PF00534">
    <property type="entry name" value="Glycos_transf_1"/>
    <property type="match status" value="1"/>
</dbReference>
<dbReference type="SUPFAM" id="SSF53756">
    <property type="entry name" value="UDP-Glycosyltransferase/glycogen phosphorylase"/>
    <property type="match status" value="1"/>
</dbReference>
<evidence type="ECO:0000313" key="4">
    <source>
        <dbReference type="EMBL" id="MEI5907215.1"/>
    </source>
</evidence>
<dbReference type="Gene3D" id="3.40.50.2000">
    <property type="entry name" value="Glycogen Phosphorylase B"/>
    <property type="match status" value="2"/>
</dbReference>
<organism evidence="4 5">
    <name type="scientific">Bacillus spongiae</name>
    <dbReference type="NCBI Taxonomy" id="2683610"/>
    <lineage>
        <taxon>Bacteria</taxon>
        <taxon>Bacillati</taxon>
        <taxon>Bacillota</taxon>
        <taxon>Bacilli</taxon>
        <taxon>Bacillales</taxon>
        <taxon>Bacillaceae</taxon>
        <taxon>Bacillus</taxon>
    </lineage>
</organism>
<protein>
    <submittedName>
        <fullName evidence="4">N-acetyl-alpha-D-glucosaminyl L-malate synthase BshA</fullName>
    </submittedName>
</protein>
<dbReference type="PANTHER" id="PTHR12526">
    <property type="entry name" value="GLYCOSYLTRANSFERASE"/>
    <property type="match status" value="1"/>
</dbReference>
<dbReference type="RefSeq" id="WP_336586651.1">
    <property type="nucleotide sequence ID" value="NZ_JBBAXC010000006.1"/>
</dbReference>
<accession>A0ABU8HCZ5</accession>
<sequence>MKKLKIGITCYPSVGGSGVVATELGKLLAEKGHEIHFITSAMPFRLNKVYRNVYFHQVEINAYSVFQYPPYDIALANKMSEVIKRENLDILHVHYAVPHAVCAILGKQMADSNIKIVTTLHGTDITVLGYDHSLKNSIRFGIEKSDYVTAVSNSLVQQTYDLIQPKKEIHTVYNFIDERVYQKVDVHHLREEYGISVDEKVLIHVSNFRKVKRVQDVVKVFHKVSKSIKSKLLLVGDGPEISVICQLVQELGLNDSVLFLGKQEKVETLYSMSDLLLLLSEKESFGLVALEAMACGVPCIGTDIGGIPEVIEDGENGFICTLGDIDEMSRKASYILGNRDVLKRMSENALSSVNRRFHSEKIVNQYESIYRDLME</sequence>
<evidence type="ECO:0000313" key="5">
    <source>
        <dbReference type="Proteomes" id="UP001312865"/>
    </source>
</evidence>
<comment type="similarity">
    <text evidence="1">Belongs to the glycosyltransferase group 1 family. Glycosyltransferase 4 subfamily.</text>
</comment>
<reference evidence="4 5" key="1">
    <citation type="journal article" date="2018" name="J. Microbiol.">
        <title>Bacillus spongiae sp. nov., isolated from sponge of Jeju Island.</title>
        <authorList>
            <person name="Lee G.E."/>
            <person name="Im W.T."/>
            <person name="Park J.S."/>
        </authorList>
    </citation>
    <scope>NUCLEOTIDE SEQUENCE [LARGE SCALE GENOMIC DNA]</scope>
    <source>
        <strain evidence="4 5">135PIL107-10</strain>
    </source>
</reference>
<comment type="caution">
    <text evidence="4">The sequence shown here is derived from an EMBL/GenBank/DDBJ whole genome shotgun (WGS) entry which is preliminary data.</text>
</comment>
<dbReference type="Proteomes" id="UP001312865">
    <property type="component" value="Unassembled WGS sequence"/>
</dbReference>
<evidence type="ECO:0000259" key="2">
    <source>
        <dbReference type="Pfam" id="PF00534"/>
    </source>
</evidence>
<dbReference type="NCBIfam" id="TIGR03999">
    <property type="entry name" value="thiol_BshA"/>
    <property type="match status" value="1"/>
</dbReference>
<evidence type="ECO:0000256" key="1">
    <source>
        <dbReference type="ARBA" id="ARBA00009481"/>
    </source>
</evidence>
<proteinExistence type="inferred from homology"/>
<dbReference type="PANTHER" id="PTHR12526:SF599">
    <property type="entry name" value="N-ACETYL-ALPHA-D-GLUCOSAMINYL L-MALATE SYNTHASE"/>
    <property type="match status" value="1"/>
</dbReference>
<feature type="domain" description="Glycosyltransferase subfamily 4-like N-terminal" evidence="3">
    <location>
        <begin position="14"/>
        <end position="178"/>
    </location>
</feature>
<dbReference type="PROSITE" id="PS00954">
    <property type="entry name" value="IGP_DEHYDRATASE_1"/>
    <property type="match status" value="1"/>
</dbReference>
<evidence type="ECO:0000259" key="3">
    <source>
        <dbReference type="Pfam" id="PF13439"/>
    </source>
</evidence>
<feature type="domain" description="Glycosyl transferase family 1" evidence="2">
    <location>
        <begin position="189"/>
        <end position="349"/>
    </location>
</feature>